<dbReference type="RefSeq" id="WP_378291231.1">
    <property type="nucleotide sequence ID" value="NZ_JBHSON010000124.1"/>
</dbReference>
<keyword evidence="2" id="KW-1185">Reference proteome</keyword>
<reference evidence="2" key="1">
    <citation type="journal article" date="2019" name="Int. J. Syst. Evol. Microbiol.">
        <title>The Global Catalogue of Microorganisms (GCM) 10K type strain sequencing project: providing services to taxonomists for standard genome sequencing and annotation.</title>
        <authorList>
            <consortium name="The Broad Institute Genomics Platform"/>
            <consortium name="The Broad Institute Genome Sequencing Center for Infectious Disease"/>
            <person name="Wu L."/>
            <person name="Ma J."/>
        </authorList>
    </citation>
    <scope>NUCLEOTIDE SEQUENCE [LARGE SCALE GENOMIC DNA]</scope>
    <source>
        <strain evidence="2">KCTC 42087</strain>
    </source>
</reference>
<evidence type="ECO:0008006" key="3">
    <source>
        <dbReference type="Google" id="ProtNLM"/>
    </source>
</evidence>
<organism evidence="1 2">
    <name type="scientific">Actinomadura rugatobispora</name>
    <dbReference type="NCBI Taxonomy" id="1994"/>
    <lineage>
        <taxon>Bacteria</taxon>
        <taxon>Bacillati</taxon>
        <taxon>Actinomycetota</taxon>
        <taxon>Actinomycetes</taxon>
        <taxon>Streptosporangiales</taxon>
        <taxon>Thermomonosporaceae</taxon>
        <taxon>Actinomadura</taxon>
    </lineage>
</organism>
<protein>
    <recommendedName>
        <fullName evidence="3">HTH luxR-type domain-containing protein</fullName>
    </recommendedName>
</protein>
<comment type="caution">
    <text evidence="1">The sequence shown here is derived from an EMBL/GenBank/DDBJ whole genome shotgun (WGS) entry which is preliminary data.</text>
</comment>
<proteinExistence type="predicted"/>
<dbReference type="Proteomes" id="UP001596074">
    <property type="component" value="Unassembled WGS sequence"/>
</dbReference>
<sequence length="94" mass="9969">MEVADRADADPFGQLEDLGDGECRTLFGMLGAGPAHLARVAGRSLCSTPAVISTARSSRYALAREVAPTPLLARVVSLSRIIGVLRLLRLTPPR</sequence>
<dbReference type="EMBL" id="JBHSON010000124">
    <property type="protein sequence ID" value="MFC5753811.1"/>
    <property type="molecule type" value="Genomic_DNA"/>
</dbReference>
<name>A0ABW1AH30_9ACTN</name>
<gene>
    <name evidence="1" type="ORF">ACFPZN_50040</name>
</gene>
<evidence type="ECO:0000313" key="2">
    <source>
        <dbReference type="Proteomes" id="UP001596074"/>
    </source>
</evidence>
<evidence type="ECO:0000313" key="1">
    <source>
        <dbReference type="EMBL" id="MFC5753811.1"/>
    </source>
</evidence>
<accession>A0ABW1AH30</accession>